<accession>A0A0H2R2F5</accession>
<keyword evidence="13" id="KW-1185">Reference proteome</keyword>
<dbReference type="Gene3D" id="1.10.630.10">
    <property type="entry name" value="Cytochrome P450"/>
    <property type="match status" value="1"/>
</dbReference>
<keyword evidence="4 9" id="KW-0349">Heme</keyword>
<dbReference type="STRING" id="27342.A0A0H2R2F5"/>
<dbReference type="GO" id="GO:0005506">
    <property type="term" value="F:iron ion binding"/>
    <property type="evidence" value="ECO:0007669"/>
    <property type="project" value="InterPro"/>
</dbReference>
<keyword evidence="11" id="KW-0812">Transmembrane</keyword>
<gene>
    <name evidence="12" type="ORF">SCHPADRAFT_1002614</name>
</gene>
<keyword evidence="11" id="KW-0472">Membrane</keyword>
<evidence type="ECO:0000256" key="11">
    <source>
        <dbReference type="SAM" id="Phobius"/>
    </source>
</evidence>
<dbReference type="InterPro" id="IPR050364">
    <property type="entry name" value="Cytochrome_P450_fung"/>
</dbReference>
<evidence type="ECO:0000256" key="3">
    <source>
        <dbReference type="ARBA" id="ARBA00010617"/>
    </source>
</evidence>
<keyword evidence="5 9" id="KW-0479">Metal-binding</keyword>
<evidence type="ECO:0000256" key="1">
    <source>
        <dbReference type="ARBA" id="ARBA00001971"/>
    </source>
</evidence>
<dbReference type="PRINTS" id="PR00463">
    <property type="entry name" value="EP450I"/>
</dbReference>
<dbReference type="PROSITE" id="PS00086">
    <property type="entry name" value="CYTOCHROME_P450"/>
    <property type="match status" value="1"/>
</dbReference>
<sequence>MSTYRTILLDACVVCATITLSLLLRRRRNGQHKLPLPPGPRGLPIVGNLFQVPAVDLWEKALDWGKIYGWDMIYLDILGRPMLIINSHQVAVDLLNKRSLNYSSRPQLLIHQLTGWDWITSMVPYGEMLRKQRAILHRFLQSPEVINYKEIQEQGRCVFLQNMLESPGDYCRHIRRLTASVLGLISYGHEVRSDGDRYLELGEKSAENVGQGMNYLYLDFFPWIRHLPSWFPGGSFHKFAEVSRNLSKLYKSEIYSLNKSKRLNGTAKESMTTIFVDENQDSNGHISNEDEEEFMNAAATVFIAGSDTSVAVLMNFVLAMLKFPEVQRLAQDEIDRVVGDDRLPSFEDREQLPYIKALCLEILRHIIRSKISLVLHIYYSKVADYRSIRCFAHTTTEEDVYRGYRIPAGTMVMANAWAISCNEESFPDPLDFKPERWLHRNSETDSLRPDEFAFGYGRRVCPGQVWAEHMIFITVVSLLAAFDIKRALDSNGEPVPLNENHNSAIVRLLGPSKCMITPRSEKMASMIRDCA</sequence>
<evidence type="ECO:0000256" key="5">
    <source>
        <dbReference type="ARBA" id="ARBA00022723"/>
    </source>
</evidence>
<dbReference type="Proteomes" id="UP000053477">
    <property type="component" value="Unassembled WGS sequence"/>
</dbReference>
<organism evidence="12 13">
    <name type="scientific">Schizopora paradoxa</name>
    <dbReference type="NCBI Taxonomy" id="27342"/>
    <lineage>
        <taxon>Eukaryota</taxon>
        <taxon>Fungi</taxon>
        <taxon>Dikarya</taxon>
        <taxon>Basidiomycota</taxon>
        <taxon>Agaricomycotina</taxon>
        <taxon>Agaricomycetes</taxon>
        <taxon>Hymenochaetales</taxon>
        <taxon>Schizoporaceae</taxon>
        <taxon>Schizopora</taxon>
    </lineage>
</organism>
<feature type="transmembrane region" description="Helical" evidence="11">
    <location>
        <begin position="6"/>
        <end position="24"/>
    </location>
</feature>
<keyword evidence="6 10" id="KW-0560">Oxidoreductase</keyword>
<dbReference type="GO" id="GO:0020037">
    <property type="term" value="F:heme binding"/>
    <property type="evidence" value="ECO:0007669"/>
    <property type="project" value="InterPro"/>
</dbReference>
<dbReference type="PANTHER" id="PTHR46300:SF7">
    <property type="entry name" value="P450, PUTATIVE (EUROFUNG)-RELATED"/>
    <property type="match status" value="1"/>
</dbReference>
<dbReference type="InterPro" id="IPR002401">
    <property type="entry name" value="Cyt_P450_E_grp-I"/>
</dbReference>
<dbReference type="GO" id="GO:0016705">
    <property type="term" value="F:oxidoreductase activity, acting on paired donors, with incorporation or reduction of molecular oxygen"/>
    <property type="evidence" value="ECO:0007669"/>
    <property type="project" value="InterPro"/>
</dbReference>
<dbReference type="CDD" id="cd11065">
    <property type="entry name" value="CYP64-like"/>
    <property type="match status" value="1"/>
</dbReference>
<reference evidence="12 13" key="1">
    <citation type="submission" date="2015-04" db="EMBL/GenBank/DDBJ databases">
        <title>Complete genome sequence of Schizopora paradoxa KUC8140, a cosmopolitan wood degrader in East Asia.</title>
        <authorList>
            <consortium name="DOE Joint Genome Institute"/>
            <person name="Min B."/>
            <person name="Park H."/>
            <person name="Jang Y."/>
            <person name="Kim J.-J."/>
            <person name="Kim K.H."/>
            <person name="Pangilinan J."/>
            <person name="Lipzen A."/>
            <person name="Riley R."/>
            <person name="Grigoriev I.V."/>
            <person name="Spatafora J.W."/>
            <person name="Choi I.-G."/>
        </authorList>
    </citation>
    <scope>NUCLEOTIDE SEQUENCE [LARGE SCALE GENOMIC DNA]</scope>
    <source>
        <strain evidence="12 13">KUC8140</strain>
    </source>
</reference>
<feature type="binding site" description="axial binding residue" evidence="9">
    <location>
        <position position="461"/>
    </location>
    <ligand>
        <name>heme</name>
        <dbReference type="ChEBI" id="CHEBI:30413"/>
    </ligand>
    <ligandPart>
        <name>Fe</name>
        <dbReference type="ChEBI" id="CHEBI:18248"/>
    </ligandPart>
</feature>
<evidence type="ECO:0000313" key="12">
    <source>
        <dbReference type="EMBL" id="KLO05954.1"/>
    </source>
</evidence>
<dbReference type="InterPro" id="IPR017972">
    <property type="entry name" value="Cyt_P450_CS"/>
</dbReference>
<evidence type="ECO:0000313" key="13">
    <source>
        <dbReference type="Proteomes" id="UP000053477"/>
    </source>
</evidence>
<dbReference type="GO" id="GO:0004497">
    <property type="term" value="F:monooxygenase activity"/>
    <property type="evidence" value="ECO:0007669"/>
    <property type="project" value="UniProtKB-KW"/>
</dbReference>
<evidence type="ECO:0000256" key="7">
    <source>
        <dbReference type="ARBA" id="ARBA00023004"/>
    </source>
</evidence>
<comment type="similarity">
    <text evidence="3 10">Belongs to the cytochrome P450 family.</text>
</comment>
<dbReference type="PANTHER" id="PTHR46300">
    <property type="entry name" value="P450, PUTATIVE (EUROFUNG)-RELATED-RELATED"/>
    <property type="match status" value="1"/>
</dbReference>
<name>A0A0H2R2F5_9AGAM</name>
<evidence type="ECO:0000256" key="2">
    <source>
        <dbReference type="ARBA" id="ARBA00005179"/>
    </source>
</evidence>
<keyword evidence="7 9" id="KW-0408">Iron</keyword>
<evidence type="ECO:0000256" key="4">
    <source>
        <dbReference type="ARBA" id="ARBA00022617"/>
    </source>
</evidence>
<dbReference type="InParanoid" id="A0A0H2R2F5"/>
<keyword evidence="8 10" id="KW-0503">Monooxygenase</keyword>
<dbReference type="InterPro" id="IPR001128">
    <property type="entry name" value="Cyt_P450"/>
</dbReference>
<dbReference type="AlphaFoldDB" id="A0A0H2R2F5"/>
<comment type="cofactor">
    <cofactor evidence="1 9">
        <name>heme</name>
        <dbReference type="ChEBI" id="CHEBI:30413"/>
    </cofactor>
</comment>
<protein>
    <submittedName>
        <fullName evidence="12">CyP450 monooxygenase</fullName>
    </submittedName>
</protein>
<evidence type="ECO:0000256" key="6">
    <source>
        <dbReference type="ARBA" id="ARBA00023002"/>
    </source>
</evidence>
<evidence type="ECO:0000256" key="8">
    <source>
        <dbReference type="ARBA" id="ARBA00023033"/>
    </source>
</evidence>
<dbReference type="EMBL" id="KQ086251">
    <property type="protein sequence ID" value="KLO05954.1"/>
    <property type="molecule type" value="Genomic_DNA"/>
</dbReference>
<dbReference type="InterPro" id="IPR036396">
    <property type="entry name" value="Cyt_P450_sf"/>
</dbReference>
<evidence type="ECO:0000256" key="10">
    <source>
        <dbReference type="RuleBase" id="RU000461"/>
    </source>
</evidence>
<keyword evidence="11" id="KW-1133">Transmembrane helix</keyword>
<dbReference type="SUPFAM" id="SSF48264">
    <property type="entry name" value="Cytochrome P450"/>
    <property type="match status" value="1"/>
</dbReference>
<comment type="pathway">
    <text evidence="2">Secondary metabolite biosynthesis.</text>
</comment>
<dbReference type="OrthoDB" id="1844152at2759"/>
<proteinExistence type="inferred from homology"/>
<evidence type="ECO:0000256" key="9">
    <source>
        <dbReference type="PIRSR" id="PIRSR602401-1"/>
    </source>
</evidence>
<dbReference type="Pfam" id="PF00067">
    <property type="entry name" value="p450"/>
    <property type="match status" value="2"/>
</dbReference>